<sequence>MRLSEVLNRAPDSSQAQVEGFLGSQRLGWGRHKNIEIGRVIRNYFCRPCDDTRTFFSSDRLSCLVTGSHSVSIDVTLRCSACQSPMEAWFLVGCADDLFGHAPLVHLERFTENKRDVAAAVGAQVGEIHELFERAQIAFEDHLGAGSMVYLRKAFEIVTSQAAVATGIPTKHSSGRRKTFKALLEEVDEQSHIIPSEFSNNGYKLFSELSEVIHGDSDEAEALTKYEPCRQLVLGIVTNVRNNQSMAAAIDSLGWSGDASLQVVEGGGAA</sequence>
<accession>A0ABV1NT50</accession>
<protein>
    <recommendedName>
        <fullName evidence="3">DUF4145 domain-containing protein</fullName>
    </recommendedName>
</protein>
<dbReference type="EMBL" id="JBEGDP010000001">
    <property type="protein sequence ID" value="MEQ7845677.1"/>
    <property type="molecule type" value="Genomic_DNA"/>
</dbReference>
<organism evidence="1 2">
    <name type="scientific">Nocardioides kribbensis</name>
    <dbReference type="NCBI Taxonomy" id="305517"/>
    <lineage>
        <taxon>Bacteria</taxon>
        <taxon>Bacillati</taxon>
        <taxon>Actinomycetota</taxon>
        <taxon>Actinomycetes</taxon>
        <taxon>Propionibacteriales</taxon>
        <taxon>Nocardioidaceae</taxon>
        <taxon>Nocardioides</taxon>
    </lineage>
</organism>
<evidence type="ECO:0000313" key="1">
    <source>
        <dbReference type="EMBL" id="MEQ7845677.1"/>
    </source>
</evidence>
<gene>
    <name evidence="1" type="ORF">V6R90_00195</name>
</gene>
<dbReference type="Proteomes" id="UP001482520">
    <property type="component" value="Unassembled WGS sequence"/>
</dbReference>
<keyword evidence="2" id="KW-1185">Reference proteome</keyword>
<evidence type="ECO:0000313" key="2">
    <source>
        <dbReference type="Proteomes" id="UP001482520"/>
    </source>
</evidence>
<dbReference type="RefSeq" id="WP_349803377.1">
    <property type="nucleotide sequence ID" value="NZ_JBEGDP010000001.1"/>
</dbReference>
<evidence type="ECO:0008006" key="3">
    <source>
        <dbReference type="Google" id="ProtNLM"/>
    </source>
</evidence>
<reference evidence="1 2" key="1">
    <citation type="submission" date="2024-02" db="EMBL/GenBank/DDBJ databases">
        <title>Full genome sequence of Nocardioides kribbensis.</title>
        <authorList>
            <person name="Poletto B.L."/>
            <person name="Silva G."/>
            <person name="Galante D."/>
            <person name="Campos K.R."/>
            <person name="Santos M.B.N."/>
            <person name="Sacchi C.T."/>
        </authorList>
    </citation>
    <scope>NUCLEOTIDE SEQUENCE [LARGE SCALE GENOMIC DNA]</scope>
    <source>
        <strain evidence="1 2">O4R</strain>
    </source>
</reference>
<comment type="caution">
    <text evidence="1">The sequence shown here is derived from an EMBL/GenBank/DDBJ whole genome shotgun (WGS) entry which is preliminary data.</text>
</comment>
<name>A0ABV1NT50_9ACTN</name>
<proteinExistence type="predicted"/>